<evidence type="ECO:0000313" key="1">
    <source>
        <dbReference type="EMBL" id="KGN37949.1"/>
    </source>
</evidence>
<dbReference type="eggNOG" id="ENOG5033F74">
    <property type="taxonomic scope" value="Bacteria"/>
</dbReference>
<evidence type="ECO:0000313" key="2">
    <source>
        <dbReference type="Proteomes" id="UP000030011"/>
    </source>
</evidence>
<accession>A0A0A0JMJ5</accession>
<dbReference type="Proteomes" id="UP000030011">
    <property type="component" value="Unassembled WGS sequence"/>
</dbReference>
<reference evidence="1 2" key="1">
    <citation type="submission" date="2013-08" db="EMBL/GenBank/DDBJ databases">
        <title>The genome sequence of Knoellia subterranea.</title>
        <authorList>
            <person name="Zhu W."/>
            <person name="Wang G."/>
        </authorList>
    </citation>
    <scope>NUCLEOTIDE SEQUENCE [LARGE SCALE GENOMIC DNA]</scope>
    <source>
        <strain evidence="1 2">KCTC 19937</strain>
    </source>
</reference>
<protein>
    <submittedName>
        <fullName evidence="1">Uncharacterized protein</fullName>
    </submittedName>
</protein>
<dbReference type="OrthoDB" id="3731485at2"/>
<keyword evidence="2" id="KW-1185">Reference proteome</keyword>
<gene>
    <name evidence="1" type="ORF">N803_12875</name>
</gene>
<comment type="caution">
    <text evidence="1">The sequence shown here is derived from an EMBL/GenBank/DDBJ whole genome shotgun (WGS) entry which is preliminary data.</text>
</comment>
<dbReference type="EMBL" id="AVPK01000004">
    <property type="protein sequence ID" value="KGN37949.1"/>
    <property type="molecule type" value="Genomic_DNA"/>
</dbReference>
<dbReference type="AlphaFoldDB" id="A0A0A0JMJ5"/>
<name>A0A0A0JMJ5_9MICO</name>
<proteinExistence type="predicted"/>
<organism evidence="1 2">
    <name type="scientific">Knoellia subterranea KCTC 19937</name>
    <dbReference type="NCBI Taxonomy" id="1385521"/>
    <lineage>
        <taxon>Bacteria</taxon>
        <taxon>Bacillati</taxon>
        <taxon>Actinomycetota</taxon>
        <taxon>Actinomycetes</taxon>
        <taxon>Micrococcales</taxon>
        <taxon>Intrasporangiaceae</taxon>
        <taxon>Knoellia</taxon>
    </lineage>
</organism>
<dbReference type="RefSeq" id="WP_035904347.1">
    <property type="nucleotide sequence ID" value="NZ_AVPK01000004.1"/>
</dbReference>
<sequence>MTEHLLLFPDREVAEEIAQELDDEGFAEVRVLRVAHAGEDDSEDHEWAVHVVEEAVGTSGEAEGGQAEGGLRGRFAALAAEHDGWYDPDPTGSSR</sequence>
<dbReference type="STRING" id="1385521.N803_12875"/>